<dbReference type="KEGG" id="mspg:F6B93_08355"/>
<dbReference type="RefSeq" id="WP_211698679.1">
    <property type="nucleotide sequence ID" value="NZ_CP046600.1"/>
</dbReference>
<gene>
    <name evidence="3" type="ORF">F6B93_08355</name>
</gene>
<dbReference type="AlphaFoldDB" id="A0A975PWU0"/>
<keyword evidence="4" id="KW-1185">Reference proteome</keyword>
<evidence type="ECO:0000313" key="3">
    <source>
        <dbReference type="EMBL" id="QUR67109.1"/>
    </source>
</evidence>
<organism evidence="3 4">
    <name type="scientific">Mycobacterium spongiae</name>
    <dbReference type="NCBI Taxonomy" id="886343"/>
    <lineage>
        <taxon>Bacteria</taxon>
        <taxon>Bacillati</taxon>
        <taxon>Actinomycetota</taxon>
        <taxon>Actinomycetes</taxon>
        <taxon>Mycobacteriales</taxon>
        <taxon>Mycobacteriaceae</taxon>
        <taxon>Mycobacterium</taxon>
    </lineage>
</organism>
<sequence>MRLLLTLASVAAMIGMAAPAYADSTDDAFLAALGQAGITYPDPGRAIGAAKWVCARINEGQQTVDVVDTVQRLNSGLSADHAAQFTAIAAKAYCPGVLAQPGGGSDR</sequence>
<reference evidence="3" key="1">
    <citation type="submission" date="2019-12" db="EMBL/GenBank/DDBJ databases">
        <title>Mycobacterium spongiae sp. nov.</title>
        <authorList>
            <person name="Stinear T."/>
        </authorList>
    </citation>
    <scope>NUCLEOTIDE SEQUENCE</scope>
    <source>
        <strain evidence="3">FSD4b-SM</strain>
    </source>
</reference>
<name>A0A975PWU0_9MYCO</name>
<protein>
    <submittedName>
        <fullName evidence="3">DUF732 domain-containing protein</fullName>
    </submittedName>
</protein>
<dbReference type="Proteomes" id="UP000682202">
    <property type="component" value="Chromosome"/>
</dbReference>
<evidence type="ECO:0000256" key="1">
    <source>
        <dbReference type="SAM" id="SignalP"/>
    </source>
</evidence>
<feature type="chain" id="PRO_5037584736" evidence="1">
    <location>
        <begin position="23"/>
        <end position="107"/>
    </location>
</feature>
<accession>A0A975PWU0</accession>
<feature type="signal peptide" evidence="1">
    <location>
        <begin position="1"/>
        <end position="22"/>
    </location>
</feature>
<dbReference type="Pfam" id="PF05305">
    <property type="entry name" value="DUF732"/>
    <property type="match status" value="1"/>
</dbReference>
<dbReference type="EMBL" id="CP046600">
    <property type="protein sequence ID" value="QUR67109.1"/>
    <property type="molecule type" value="Genomic_DNA"/>
</dbReference>
<evidence type="ECO:0000259" key="2">
    <source>
        <dbReference type="Pfam" id="PF05305"/>
    </source>
</evidence>
<proteinExistence type="predicted"/>
<keyword evidence="1" id="KW-0732">Signal</keyword>
<feature type="domain" description="DUF732" evidence="2">
    <location>
        <begin position="26"/>
        <end position="95"/>
    </location>
</feature>
<dbReference type="InterPro" id="IPR007969">
    <property type="entry name" value="DUF732"/>
</dbReference>
<evidence type="ECO:0000313" key="4">
    <source>
        <dbReference type="Proteomes" id="UP000682202"/>
    </source>
</evidence>